<keyword evidence="4 13" id="KW-0863">Zinc-finger</keyword>
<evidence type="ECO:0000256" key="8">
    <source>
        <dbReference type="ARBA" id="ARBA00023002"/>
    </source>
</evidence>
<dbReference type="SUPFAM" id="SSF51197">
    <property type="entry name" value="Clavaminate synthase-like"/>
    <property type="match status" value="1"/>
</dbReference>
<dbReference type="InterPro" id="IPR050690">
    <property type="entry name" value="JHDM1_Histone_Demethylase"/>
</dbReference>
<evidence type="ECO:0000256" key="1">
    <source>
        <dbReference type="ARBA" id="ARBA00004123"/>
    </source>
</evidence>
<feature type="compositionally biased region" description="Basic and acidic residues" evidence="14">
    <location>
        <begin position="578"/>
        <end position="588"/>
    </location>
</feature>
<keyword evidence="10" id="KW-0805">Transcription regulation</keyword>
<keyword evidence="11" id="KW-0804">Transcription</keyword>
<reference evidence="17" key="1">
    <citation type="journal article" date="2023" name="G3 (Bethesda)">
        <title>A reference genome for the long-term kleptoplast-retaining sea slug Elysia crispata morphotype clarki.</title>
        <authorList>
            <person name="Eastman K.E."/>
            <person name="Pendleton A.L."/>
            <person name="Shaikh M.A."/>
            <person name="Suttiyut T."/>
            <person name="Ogas R."/>
            <person name="Tomko P."/>
            <person name="Gavelis G."/>
            <person name="Widhalm J.R."/>
            <person name="Wisecaver J.H."/>
        </authorList>
    </citation>
    <scope>NUCLEOTIDE SEQUENCE</scope>
    <source>
        <strain evidence="17">ECLA1</strain>
    </source>
</reference>
<evidence type="ECO:0000256" key="12">
    <source>
        <dbReference type="ARBA" id="ARBA00023242"/>
    </source>
</evidence>
<comment type="caution">
    <text evidence="17">The sequence shown here is derived from an EMBL/GenBank/DDBJ whole genome shotgun (WGS) entry which is preliminary data.</text>
</comment>
<feature type="region of interest" description="Disordered" evidence="14">
    <location>
        <begin position="453"/>
        <end position="485"/>
    </location>
</feature>
<dbReference type="GO" id="GO:0051213">
    <property type="term" value="F:dioxygenase activity"/>
    <property type="evidence" value="ECO:0007669"/>
    <property type="project" value="UniProtKB-KW"/>
</dbReference>
<evidence type="ECO:0000256" key="7">
    <source>
        <dbReference type="ARBA" id="ARBA00022964"/>
    </source>
</evidence>
<name>A0AAE0XPD6_9GAST</name>
<feature type="compositionally biased region" description="Basic and acidic residues" evidence="14">
    <location>
        <begin position="930"/>
        <end position="957"/>
    </location>
</feature>
<dbReference type="Pfam" id="PF17811">
    <property type="entry name" value="JHD"/>
    <property type="match status" value="1"/>
</dbReference>
<feature type="compositionally biased region" description="Basic and acidic residues" evidence="14">
    <location>
        <begin position="528"/>
        <end position="541"/>
    </location>
</feature>
<keyword evidence="6" id="KW-0156">Chromatin regulator</keyword>
<keyword evidence="3" id="KW-0479">Metal-binding</keyword>
<dbReference type="InterPro" id="IPR001965">
    <property type="entry name" value="Znf_PHD"/>
</dbReference>
<dbReference type="InterPro" id="IPR011011">
    <property type="entry name" value="Znf_FYVE_PHD"/>
</dbReference>
<dbReference type="GO" id="GO:0006325">
    <property type="term" value="P:chromatin organization"/>
    <property type="evidence" value="ECO:0007669"/>
    <property type="project" value="UniProtKB-KW"/>
</dbReference>
<evidence type="ECO:0000256" key="11">
    <source>
        <dbReference type="ARBA" id="ARBA00023163"/>
    </source>
</evidence>
<feature type="compositionally biased region" description="Basic and acidic residues" evidence="14">
    <location>
        <begin position="759"/>
        <end position="768"/>
    </location>
</feature>
<dbReference type="Pfam" id="PF02373">
    <property type="entry name" value="JmjC"/>
    <property type="match status" value="1"/>
</dbReference>
<dbReference type="Proteomes" id="UP001283361">
    <property type="component" value="Unassembled WGS sequence"/>
</dbReference>
<dbReference type="PROSITE" id="PS01359">
    <property type="entry name" value="ZF_PHD_1"/>
    <property type="match status" value="1"/>
</dbReference>
<evidence type="ECO:0000259" key="15">
    <source>
        <dbReference type="PROSITE" id="PS50016"/>
    </source>
</evidence>
<gene>
    <name evidence="17" type="ORF">RRG08_066757</name>
</gene>
<evidence type="ECO:0000256" key="10">
    <source>
        <dbReference type="ARBA" id="ARBA00023015"/>
    </source>
</evidence>
<dbReference type="SMART" id="SM00558">
    <property type="entry name" value="JmjC"/>
    <property type="match status" value="1"/>
</dbReference>
<dbReference type="PANTHER" id="PTHR23123">
    <property type="entry name" value="PHD/F-BOX CONTAINING PROTEIN"/>
    <property type="match status" value="1"/>
</dbReference>
<dbReference type="SMART" id="SM00249">
    <property type="entry name" value="PHD"/>
    <property type="match status" value="1"/>
</dbReference>
<evidence type="ECO:0000259" key="16">
    <source>
        <dbReference type="PROSITE" id="PS51184"/>
    </source>
</evidence>
<evidence type="ECO:0000256" key="5">
    <source>
        <dbReference type="ARBA" id="ARBA00022833"/>
    </source>
</evidence>
<protein>
    <submittedName>
        <fullName evidence="17">Uncharacterized protein</fullName>
    </submittedName>
</protein>
<evidence type="ECO:0000256" key="2">
    <source>
        <dbReference type="ARBA" id="ARBA00006942"/>
    </source>
</evidence>
<keyword evidence="9" id="KW-0408">Iron</keyword>
<feature type="region of interest" description="Disordered" evidence="14">
    <location>
        <begin position="994"/>
        <end position="1014"/>
    </location>
</feature>
<dbReference type="AlphaFoldDB" id="A0AAE0XPD6"/>
<dbReference type="CDD" id="cd15554">
    <property type="entry name" value="PHD_PHF2_like"/>
    <property type="match status" value="1"/>
</dbReference>
<keyword evidence="18" id="KW-1185">Reference proteome</keyword>
<evidence type="ECO:0000256" key="3">
    <source>
        <dbReference type="ARBA" id="ARBA00022723"/>
    </source>
</evidence>
<evidence type="ECO:0000313" key="18">
    <source>
        <dbReference type="Proteomes" id="UP001283361"/>
    </source>
</evidence>
<keyword evidence="7" id="KW-0223">Dioxygenase</keyword>
<dbReference type="Pfam" id="PF00628">
    <property type="entry name" value="PHD"/>
    <property type="match status" value="1"/>
</dbReference>
<evidence type="ECO:0000256" key="4">
    <source>
        <dbReference type="ARBA" id="ARBA00022771"/>
    </source>
</evidence>
<comment type="similarity">
    <text evidence="2">Belongs to the JHDM1 histone demethylase family. JHDM1D subfamily.</text>
</comment>
<evidence type="ECO:0000313" key="17">
    <source>
        <dbReference type="EMBL" id="KAK3701264.1"/>
    </source>
</evidence>
<dbReference type="Gene3D" id="2.60.120.650">
    <property type="entry name" value="Cupin"/>
    <property type="match status" value="1"/>
</dbReference>
<dbReference type="InterPro" id="IPR003347">
    <property type="entry name" value="JmjC_dom"/>
</dbReference>
<comment type="subcellular location">
    <subcellularLocation>
        <location evidence="1">Nucleus</location>
    </subcellularLocation>
</comment>
<dbReference type="InterPro" id="IPR019787">
    <property type="entry name" value="Znf_PHD-finger"/>
</dbReference>
<feature type="compositionally biased region" description="Basic and acidic residues" evidence="14">
    <location>
        <begin position="640"/>
        <end position="729"/>
    </location>
</feature>
<dbReference type="GO" id="GO:0008270">
    <property type="term" value="F:zinc ion binding"/>
    <property type="evidence" value="ECO:0007669"/>
    <property type="project" value="UniProtKB-KW"/>
</dbReference>
<dbReference type="EMBL" id="JAWDGP010007896">
    <property type="protein sequence ID" value="KAK3701264.1"/>
    <property type="molecule type" value="Genomic_DNA"/>
</dbReference>
<dbReference type="SUPFAM" id="SSF57903">
    <property type="entry name" value="FYVE/PHD zinc finger"/>
    <property type="match status" value="1"/>
</dbReference>
<dbReference type="PROSITE" id="PS51184">
    <property type="entry name" value="JMJC"/>
    <property type="match status" value="1"/>
</dbReference>
<dbReference type="FunFam" id="3.30.40.10:FF:000193">
    <property type="entry name" value="lysine-specific demethylase PHF2 isoform X1"/>
    <property type="match status" value="1"/>
</dbReference>
<organism evidence="17 18">
    <name type="scientific">Elysia crispata</name>
    <name type="common">lettuce slug</name>
    <dbReference type="NCBI Taxonomy" id="231223"/>
    <lineage>
        <taxon>Eukaryota</taxon>
        <taxon>Metazoa</taxon>
        <taxon>Spiralia</taxon>
        <taxon>Lophotrochozoa</taxon>
        <taxon>Mollusca</taxon>
        <taxon>Gastropoda</taxon>
        <taxon>Heterobranchia</taxon>
        <taxon>Euthyneura</taxon>
        <taxon>Panpulmonata</taxon>
        <taxon>Sacoglossa</taxon>
        <taxon>Placobranchoidea</taxon>
        <taxon>Plakobranchidae</taxon>
        <taxon>Elysia</taxon>
    </lineage>
</organism>
<dbReference type="InterPro" id="IPR019786">
    <property type="entry name" value="Zinc_finger_PHD-type_CS"/>
</dbReference>
<evidence type="ECO:0000256" key="6">
    <source>
        <dbReference type="ARBA" id="ARBA00022853"/>
    </source>
</evidence>
<dbReference type="GO" id="GO:0005634">
    <property type="term" value="C:nucleus"/>
    <property type="evidence" value="ECO:0007669"/>
    <property type="project" value="UniProtKB-SubCell"/>
</dbReference>
<feature type="domain" description="PHD-type" evidence="15">
    <location>
        <begin position="7"/>
        <end position="58"/>
    </location>
</feature>
<feature type="region of interest" description="Disordered" evidence="14">
    <location>
        <begin position="508"/>
        <end position="831"/>
    </location>
</feature>
<keyword evidence="8" id="KW-0560">Oxidoreductase</keyword>
<dbReference type="InterPro" id="IPR041070">
    <property type="entry name" value="JHD"/>
</dbReference>
<keyword evidence="12" id="KW-0539">Nucleus</keyword>
<proteinExistence type="inferred from homology"/>
<dbReference type="Gene3D" id="1.20.58.1360">
    <property type="match status" value="1"/>
</dbReference>
<feature type="compositionally biased region" description="Basic and acidic residues" evidence="14">
    <location>
        <begin position="595"/>
        <end position="631"/>
    </location>
</feature>
<dbReference type="PROSITE" id="PS50016">
    <property type="entry name" value="ZF_PHD_2"/>
    <property type="match status" value="1"/>
</dbReference>
<feature type="domain" description="JmjC" evidence="16">
    <location>
        <begin position="202"/>
        <end position="362"/>
    </location>
</feature>
<sequence>MASDEEPIYCICRLPYDETRFMIECDVCNDWFHGSCVGVQEHQAADIEIYHCPECTPRHGPLVLKHRRNWHRHDYSEESSKKNSAVQTGTVVFIKELKARTFSSADDIPIKRLHGSQITPNYFEEEGFSVPILCEKKDGLGLTLPPSSFTVQDIEQLVGPMREIDVIDVSRQDDIKMIMREWTEYYNSPNREKIFNVISLEFSNTKLSEYVNPPSIIRQISWARNVWPEQLPEDCTLARPEVQKYCLMGVKDSFTDFHIDFGGTSVWYHVLKGEKVFYLIQPSKRNLDLYEKWLASSNQSEKFFGDQVDDCFRLVVKQGHTLFIPTGWIHAVLTPIDSLVFGGNFLHNYNVPLQLKCHDIERNVNTPEKYMFPSYETMNWYAAKSILDIIKDFTEENKAPAQYLVDAGQALAVSLKSWTQRKDYPRVGKQDIAEYIQYGKLLKDLQKEVKKAEGLVKSTSPTKQGHKRKRGEKTGKTAAAKPSKKVKGLDVLEKLTKESLETADRERREKIYNFEDDPEEESKPLPFKSERKSDIEAKQEDSPASSPVKEVPQCLKFKLSNGKMVSTDRKKKGKKMKNRDLQKLDLDIKSTISAKENEKKVKLEDAFNDKSYKSRGDKKEDIKKLKPESSSKKSRKDKKIKKEPETIPKLKLEKKYKSNTKENSKAHDEKSHKESSSRDKSKSKTEKSYKSGSSKEKSKRDVKKGLKEKSEKLPEGSSNKKDKSKSSWKKDKRKKDKESEISNAKTTKATGKMSLLNMSDKEEVKDSDSDVDQLVVDENPKKPQTPKTTSTTKPASLKLKLPSGSLKMKLPVHGSEEDEGGHPGTAIRGGLNGSISDILTASGYNGDSNFKLDPDSKEAIVGMLSMSTLGDASLAQTPVFPKDGSRRASQSQEDEEEQLMEGCYRDTDFVYPSFELSDDEDESPKTKRKAEKDDSYNPRARVDPNAVKMEREHRPGAQREAIISTLASTAAKLAENPPGSKKHMKALPAKQKIPDGMDFQVEPLPGPSSALDRSEPVNAFRPAIKRPVDPCATLAASQASKPKKPRKGYATTKQRLGKLLKIKGMVF</sequence>
<evidence type="ECO:0000256" key="9">
    <source>
        <dbReference type="ARBA" id="ARBA00023004"/>
    </source>
</evidence>
<keyword evidence="5" id="KW-0862">Zinc</keyword>
<evidence type="ECO:0000256" key="14">
    <source>
        <dbReference type="SAM" id="MobiDB-lite"/>
    </source>
</evidence>
<feature type="region of interest" description="Disordered" evidence="14">
    <location>
        <begin position="875"/>
        <end position="958"/>
    </location>
</feature>
<feature type="compositionally biased region" description="Low complexity" evidence="14">
    <location>
        <begin position="785"/>
        <end position="811"/>
    </location>
</feature>
<evidence type="ECO:0000256" key="13">
    <source>
        <dbReference type="PROSITE-ProRule" id="PRU00146"/>
    </source>
</evidence>
<accession>A0AAE0XPD6</accession>